<dbReference type="EMBL" id="MHJU01000026">
    <property type="protein sequence ID" value="OGY72687.1"/>
    <property type="molecule type" value="Genomic_DNA"/>
</dbReference>
<dbReference type="NCBIfam" id="TIGR00135">
    <property type="entry name" value="gatC"/>
    <property type="match status" value="1"/>
</dbReference>
<evidence type="ECO:0000313" key="3">
    <source>
        <dbReference type="Proteomes" id="UP000178315"/>
    </source>
</evidence>
<dbReference type="GO" id="GO:0050567">
    <property type="term" value="F:glutaminyl-tRNA synthase (glutamine-hydrolyzing) activity"/>
    <property type="evidence" value="ECO:0007669"/>
    <property type="project" value="UniProtKB-UniRule"/>
</dbReference>
<dbReference type="AlphaFoldDB" id="A0A1G2A9E5"/>
<comment type="catalytic activity">
    <reaction evidence="1">
        <text>L-glutamyl-tRNA(Gln) + L-glutamine + ATP + H2O = L-glutaminyl-tRNA(Gln) + L-glutamate + ADP + phosphate + H(+)</text>
        <dbReference type="Rhea" id="RHEA:17521"/>
        <dbReference type="Rhea" id="RHEA-COMP:9681"/>
        <dbReference type="Rhea" id="RHEA-COMP:9684"/>
        <dbReference type="ChEBI" id="CHEBI:15377"/>
        <dbReference type="ChEBI" id="CHEBI:15378"/>
        <dbReference type="ChEBI" id="CHEBI:29985"/>
        <dbReference type="ChEBI" id="CHEBI:30616"/>
        <dbReference type="ChEBI" id="CHEBI:43474"/>
        <dbReference type="ChEBI" id="CHEBI:58359"/>
        <dbReference type="ChEBI" id="CHEBI:78520"/>
        <dbReference type="ChEBI" id="CHEBI:78521"/>
        <dbReference type="ChEBI" id="CHEBI:456216"/>
    </reaction>
</comment>
<dbReference type="PANTHER" id="PTHR15004">
    <property type="entry name" value="GLUTAMYL-TRNA(GLN) AMIDOTRANSFERASE SUBUNIT C, MITOCHONDRIAL"/>
    <property type="match status" value="1"/>
</dbReference>
<dbReference type="Pfam" id="PF02686">
    <property type="entry name" value="GatC"/>
    <property type="match status" value="1"/>
</dbReference>
<proteinExistence type="inferred from homology"/>
<comment type="function">
    <text evidence="1">Allows the formation of correctly charged Asn-tRNA(Asn) or Gln-tRNA(Gln) through the transamidation of misacylated Asp-tRNA(Asn) or Glu-tRNA(Gln) in organisms which lack either or both of asparaginyl-tRNA or glutaminyl-tRNA synthetases. The reaction takes place in the presence of glutamine and ATP through an activated phospho-Asp-tRNA(Asn) or phospho-Glu-tRNA(Gln).</text>
</comment>
<dbReference type="GO" id="GO:0006412">
    <property type="term" value="P:translation"/>
    <property type="evidence" value="ECO:0007669"/>
    <property type="project" value="UniProtKB-UniRule"/>
</dbReference>
<dbReference type="InterPro" id="IPR003837">
    <property type="entry name" value="GatC"/>
</dbReference>
<comment type="caution">
    <text evidence="2">The sequence shown here is derived from an EMBL/GenBank/DDBJ whole genome shotgun (WGS) entry which is preliminary data.</text>
</comment>
<gene>
    <name evidence="1" type="primary">gatC</name>
    <name evidence="2" type="ORF">A3H61_01700</name>
</gene>
<accession>A0A1G2A9E5</accession>
<name>A0A1G2A9E5_9BACT</name>
<keyword evidence="1" id="KW-0547">Nucleotide-binding</keyword>
<organism evidence="2 3">
    <name type="scientific">Candidatus Jacksonbacteria bacterium RIFCSPLOWO2_02_FULL_44_20</name>
    <dbReference type="NCBI Taxonomy" id="1798460"/>
    <lineage>
        <taxon>Bacteria</taxon>
        <taxon>Candidatus Jacksoniibacteriota</taxon>
    </lineage>
</organism>
<dbReference type="Proteomes" id="UP000178315">
    <property type="component" value="Unassembled WGS sequence"/>
</dbReference>
<protein>
    <recommendedName>
        <fullName evidence="1">Aspartyl/glutamyl-tRNA(Asn/Gln) amidotransferase subunit C</fullName>
        <shortName evidence="1">Asp/Glu-ADT subunit C</shortName>
        <ecNumber evidence="1">6.3.5.-</ecNumber>
    </recommendedName>
</protein>
<evidence type="ECO:0000256" key="1">
    <source>
        <dbReference type="HAMAP-Rule" id="MF_00122"/>
    </source>
</evidence>
<keyword evidence="1" id="KW-0648">Protein biosynthesis</keyword>
<comment type="catalytic activity">
    <reaction evidence="1">
        <text>L-aspartyl-tRNA(Asn) + L-glutamine + ATP + H2O = L-asparaginyl-tRNA(Asn) + L-glutamate + ADP + phosphate + 2 H(+)</text>
        <dbReference type="Rhea" id="RHEA:14513"/>
        <dbReference type="Rhea" id="RHEA-COMP:9674"/>
        <dbReference type="Rhea" id="RHEA-COMP:9677"/>
        <dbReference type="ChEBI" id="CHEBI:15377"/>
        <dbReference type="ChEBI" id="CHEBI:15378"/>
        <dbReference type="ChEBI" id="CHEBI:29985"/>
        <dbReference type="ChEBI" id="CHEBI:30616"/>
        <dbReference type="ChEBI" id="CHEBI:43474"/>
        <dbReference type="ChEBI" id="CHEBI:58359"/>
        <dbReference type="ChEBI" id="CHEBI:78515"/>
        <dbReference type="ChEBI" id="CHEBI:78516"/>
        <dbReference type="ChEBI" id="CHEBI:456216"/>
    </reaction>
</comment>
<comment type="similarity">
    <text evidence="1">Belongs to the GatC family.</text>
</comment>
<comment type="subunit">
    <text evidence="1">Heterotrimer of A, B and C subunits.</text>
</comment>
<dbReference type="GO" id="GO:0016740">
    <property type="term" value="F:transferase activity"/>
    <property type="evidence" value="ECO:0007669"/>
    <property type="project" value="UniProtKB-KW"/>
</dbReference>
<dbReference type="SUPFAM" id="SSF141000">
    <property type="entry name" value="Glu-tRNAGln amidotransferase C subunit"/>
    <property type="match status" value="1"/>
</dbReference>
<dbReference type="PANTHER" id="PTHR15004:SF0">
    <property type="entry name" value="GLUTAMYL-TRNA(GLN) AMIDOTRANSFERASE SUBUNIT C, MITOCHONDRIAL"/>
    <property type="match status" value="1"/>
</dbReference>
<reference evidence="2 3" key="1">
    <citation type="journal article" date="2016" name="Nat. Commun.">
        <title>Thousands of microbial genomes shed light on interconnected biogeochemical processes in an aquifer system.</title>
        <authorList>
            <person name="Anantharaman K."/>
            <person name="Brown C.T."/>
            <person name="Hug L.A."/>
            <person name="Sharon I."/>
            <person name="Castelle C.J."/>
            <person name="Probst A.J."/>
            <person name="Thomas B.C."/>
            <person name="Singh A."/>
            <person name="Wilkins M.J."/>
            <person name="Karaoz U."/>
            <person name="Brodie E.L."/>
            <person name="Williams K.H."/>
            <person name="Hubbard S.S."/>
            <person name="Banfield J.F."/>
        </authorList>
    </citation>
    <scope>NUCLEOTIDE SEQUENCE [LARGE SCALE GENOMIC DNA]</scope>
</reference>
<evidence type="ECO:0000313" key="2">
    <source>
        <dbReference type="EMBL" id="OGY72687.1"/>
    </source>
</evidence>
<dbReference type="EC" id="6.3.5.-" evidence="1"/>
<dbReference type="GO" id="GO:0005524">
    <property type="term" value="F:ATP binding"/>
    <property type="evidence" value="ECO:0007669"/>
    <property type="project" value="UniProtKB-KW"/>
</dbReference>
<keyword evidence="1" id="KW-0067">ATP-binding</keyword>
<dbReference type="InterPro" id="IPR036113">
    <property type="entry name" value="Asp/Glu-ADT_sf_sub_c"/>
</dbReference>
<dbReference type="GO" id="GO:0070681">
    <property type="term" value="P:glutaminyl-tRNAGln biosynthesis via transamidation"/>
    <property type="evidence" value="ECO:0007669"/>
    <property type="project" value="TreeGrafter"/>
</dbReference>
<sequence length="92" mass="10279">MTKSEVQKIAELARISLTDDELERYAGELSSILDYIAKLNEVDTDDVSITSQVTGLSNIFREDIVEECNLKDELIAQAPDTEDRGVKVKSVF</sequence>
<dbReference type="HAMAP" id="MF_00122">
    <property type="entry name" value="GatC"/>
    <property type="match status" value="1"/>
</dbReference>
<keyword evidence="2" id="KW-0808">Transferase</keyword>
<keyword evidence="1" id="KW-0436">Ligase</keyword>
<dbReference type="Gene3D" id="1.10.20.60">
    <property type="entry name" value="Glu-tRNAGln amidotransferase C subunit, N-terminal domain"/>
    <property type="match status" value="1"/>
</dbReference>
<dbReference type="GO" id="GO:0006450">
    <property type="term" value="P:regulation of translational fidelity"/>
    <property type="evidence" value="ECO:0007669"/>
    <property type="project" value="InterPro"/>
</dbReference>
<dbReference type="GO" id="GO:0050566">
    <property type="term" value="F:asparaginyl-tRNA synthase (glutamine-hydrolyzing) activity"/>
    <property type="evidence" value="ECO:0007669"/>
    <property type="project" value="RHEA"/>
</dbReference>